<dbReference type="SUPFAM" id="SSF56954">
    <property type="entry name" value="Outer membrane efflux proteins (OEP)"/>
    <property type="match status" value="1"/>
</dbReference>
<keyword evidence="3" id="KW-0812">Transmembrane</keyword>
<comment type="caution">
    <text evidence="5">The sequence shown here is derived from an EMBL/GenBank/DDBJ whole genome shotgun (WGS) entry which is preliminary data.</text>
</comment>
<proteinExistence type="inferred from homology"/>
<dbReference type="Gene3D" id="1.20.1600.10">
    <property type="entry name" value="Outer membrane efflux proteins (OEP)"/>
    <property type="match status" value="1"/>
</dbReference>
<accession>A0A916QMN1</accession>
<dbReference type="EMBL" id="BMIY01000013">
    <property type="protein sequence ID" value="GFZ82661.1"/>
    <property type="molecule type" value="Genomic_DNA"/>
</dbReference>
<protein>
    <submittedName>
        <fullName evidence="5">Metal transporter</fullName>
    </submittedName>
</protein>
<dbReference type="InterPro" id="IPR003423">
    <property type="entry name" value="OMP_efflux"/>
</dbReference>
<evidence type="ECO:0000313" key="6">
    <source>
        <dbReference type="Proteomes" id="UP000627715"/>
    </source>
</evidence>
<keyword evidence="6" id="KW-1185">Reference proteome</keyword>
<dbReference type="OrthoDB" id="9791261at2"/>
<reference evidence="5" key="2">
    <citation type="submission" date="2020-09" db="EMBL/GenBank/DDBJ databases">
        <authorList>
            <person name="Sun Q."/>
            <person name="Zhou Y."/>
        </authorList>
    </citation>
    <scope>NUCLEOTIDE SEQUENCE</scope>
    <source>
        <strain evidence="5">CGMCC 1.15425</strain>
    </source>
</reference>
<sequence length="450" mass="50199">MYCHNNALEAFVREKLPMKNHYAVRLWLTAVLSVYVVSAMPQTLAQSVDNTLTLTQAVERTLEAYPSLRRFSILDRQQSMEVDIAALKPGYTVDVELENAFGSRQFQGVDSADLTIALSSVIELGGKREARTSLAQARMQKTATQQRVMTLDVLGKLVADYIAVLSTQEDLALKREARQISADMLRSVQNRFDNGAASEAELMLARARLSQAEIALDQVSAELERGQISLSLYWGEANPTFDRLEGNFLHFDPLRPVDGLLDLLSESPALEIYADRARIQAAELSLQASQSRQDVAWQFGLRHLAGSNDTAMVAGVSIPLFVAQRNQAYLERERLDQQLVSIEREQALLDLQSRLMRAYSLYQQAVAAATRMRGDVVPDLERALVVTRDSYEQGLLRYQELILAEQELLDARATLIDQATRGHQSLALIEQLTGMTLRMTSDTTPPPSAQ</sequence>
<name>A0A916QMN1_9GAMM</name>
<dbReference type="InterPro" id="IPR010131">
    <property type="entry name" value="MdtP/NodT-like"/>
</dbReference>
<dbReference type="Pfam" id="PF02321">
    <property type="entry name" value="OEP"/>
    <property type="match status" value="1"/>
</dbReference>
<dbReference type="AlphaFoldDB" id="A0A916QMN1"/>
<evidence type="ECO:0000256" key="4">
    <source>
        <dbReference type="ARBA" id="ARBA00023237"/>
    </source>
</evidence>
<evidence type="ECO:0000256" key="1">
    <source>
        <dbReference type="ARBA" id="ARBA00004442"/>
    </source>
</evidence>
<dbReference type="GO" id="GO:0015562">
    <property type="term" value="F:efflux transmembrane transporter activity"/>
    <property type="evidence" value="ECO:0007669"/>
    <property type="project" value="InterPro"/>
</dbReference>
<dbReference type="Proteomes" id="UP000627715">
    <property type="component" value="Unassembled WGS sequence"/>
</dbReference>
<dbReference type="PANTHER" id="PTHR30203:SF24">
    <property type="entry name" value="BLR4935 PROTEIN"/>
    <property type="match status" value="1"/>
</dbReference>
<keyword evidence="4" id="KW-0998">Cell outer membrane</keyword>
<dbReference type="PANTHER" id="PTHR30203">
    <property type="entry name" value="OUTER MEMBRANE CATION EFFLUX PROTEIN"/>
    <property type="match status" value="1"/>
</dbReference>
<organism evidence="5 6">
    <name type="scientific">Pseudohongiella nitratireducens</name>
    <dbReference type="NCBI Taxonomy" id="1768907"/>
    <lineage>
        <taxon>Bacteria</taxon>
        <taxon>Pseudomonadati</taxon>
        <taxon>Pseudomonadota</taxon>
        <taxon>Gammaproteobacteria</taxon>
        <taxon>Pseudomonadales</taxon>
        <taxon>Pseudohongiellaceae</taxon>
        <taxon>Pseudohongiella</taxon>
    </lineage>
</organism>
<comment type="similarity">
    <text evidence="2">Belongs to the outer membrane factor (OMF) (TC 1.B.17) family.</text>
</comment>
<evidence type="ECO:0000313" key="5">
    <source>
        <dbReference type="EMBL" id="GFZ82661.1"/>
    </source>
</evidence>
<keyword evidence="3" id="KW-1134">Transmembrane beta strand</keyword>
<evidence type="ECO:0000256" key="3">
    <source>
        <dbReference type="ARBA" id="ARBA00022452"/>
    </source>
</evidence>
<keyword evidence="3" id="KW-0472">Membrane</keyword>
<evidence type="ECO:0000256" key="2">
    <source>
        <dbReference type="ARBA" id="ARBA00007613"/>
    </source>
</evidence>
<reference evidence="5" key="1">
    <citation type="journal article" date="2014" name="Int. J. Syst. Evol. Microbiol.">
        <title>Complete genome sequence of Corynebacterium casei LMG S-19264T (=DSM 44701T), isolated from a smear-ripened cheese.</title>
        <authorList>
            <consortium name="US DOE Joint Genome Institute (JGI-PGF)"/>
            <person name="Walter F."/>
            <person name="Albersmeier A."/>
            <person name="Kalinowski J."/>
            <person name="Ruckert C."/>
        </authorList>
    </citation>
    <scope>NUCLEOTIDE SEQUENCE</scope>
    <source>
        <strain evidence="5">CGMCC 1.15425</strain>
    </source>
</reference>
<gene>
    <name evidence="5" type="ORF">GCM10011403_27870</name>
</gene>
<comment type="subcellular location">
    <subcellularLocation>
        <location evidence="1">Cell outer membrane</location>
    </subcellularLocation>
</comment>